<sequence length="462" mass="49688">MNEPLARTQSPMQADAIGFFGKLPTHGDFVSSALGSRLQSELDQWVHNGLVALEAALGSDWRRLFHATTAWRFVVGKGVWAPSAVAGVLLPSRDRVGRSFPLIIAAQLQRFSGQLRDLCEDDSWFTAAEALAETSDKADFEMQRFVEGIKRLRPPFIDKQSTTAQLATIGNTPAPASLWWRINPGTRHGKGFRTVTAPTAQDFVRLVTADVHKAAETAEPPVHPVVASTPIEAPQTPKAESLEFAIAHSHASHAGTRLSMNADALLVSAAPHIYAIADGVGDGIGAIEASRITTGILASIPRREALQLLVQDIKSKLSHAHAILRAKGATAEREPPVASVVTATLLDGEFAAIWAGDARCYLLRDGMMRLLTHDHIDIGLRRTLGRALGLKDQFVSEVVGDQLQSGDRLLLASGPLSRTLTDRIIAEILIETPLEQAAEALIQEALIANCRENVSAIVIGAT</sequence>
<dbReference type="NCBIfam" id="TIGR03373">
    <property type="entry name" value="VI_minor_4"/>
    <property type="match status" value="1"/>
</dbReference>
<evidence type="ECO:0000313" key="2">
    <source>
        <dbReference type="EMBL" id="XBT95614.1"/>
    </source>
</evidence>
<keyword evidence="2" id="KW-0614">Plasmid</keyword>
<dbReference type="InterPro" id="IPR017748">
    <property type="entry name" value="TagF"/>
</dbReference>
<dbReference type="SMART" id="SM00331">
    <property type="entry name" value="PP2C_SIG"/>
    <property type="match status" value="1"/>
</dbReference>
<dbReference type="EMBL" id="CP157961">
    <property type="protein sequence ID" value="XBT95614.1"/>
    <property type="molecule type" value="Genomic_DNA"/>
</dbReference>
<dbReference type="InterPro" id="IPR038225">
    <property type="entry name" value="TagF_sf"/>
</dbReference>
<dbReference type="InterPro" id="IPR001932">
    <property type="entry name" value="PPM-type_phosphatase-like_dom"/>
</dbReference>
<protein>
    <submittedName>
        <fullName evidence="2">Type VI secretion system-associated protein TagF</fullName>
    </submittedName>
</protein>
<accession>A0AAU7RZE0</accession>
<dbReference type="InterPro" id="IPR036457">
    <property type="entry name" value="PPM-type-like_dom_sf"/>
</dbReference>
<dbReference type="SUPFAM" id="SSF81606">
    <property type="entry name" value="PP2C-like"/>
    <property type="match status" value="1"/>
</dbReference>
<dbReference type="Gene3D" id="3.60.40.10">
    <property type="entry name" value="PPM-type phosphatase domain"/>
    <property type="match status" value="1"/>
</dbReference>
<organism evidence="2">
    <name type="scientific">Rhizobium sp. ZPR3</name>
    <dbReference type="NCBI Taxonomy" id="3158967"/>
    <lineage>
        <taxon>Bacteria</taxon>
        <taxon>Pseudomonadati</taxon>
        <taxon>Pseudomonadota</taxon>
        <taxon>Alphaproteobacteria</taxon>
        <taxon>Hyphomicrobiales</taxon>
        <taxon>Rhizobiaceae</taxon>
        <taxon>Rhizobium/Agrobacterium group</taxon>
        <taxon>Rhizobium</taxon>
    </lineage>
</organism>
<feature type="domain" description="PPM-type phosphatase" evidence="1">
    <location>
        <begin position="247"/>
        <end position="461"/>
    </location>
</feature>
<reference evidence="2" key="1">
    <citation type="submission" date="2024-06" db="EMBL/GenBank/DDBJ databases">
        <authorList>
            <person name="Li T."/>
            <person name="Gao R."/>
        </authorList>
    </citation>
    <scope>NUCLEOTIDE SEQUENCE</scope>
    <source>
        <strain evidence="2">ZPR3</strain>
        <plasmid evidence="2">unnamed1</plasmid>
    </source>
</reference>
<dbReference type="Gene3D" id="3.40.1730.10">
    <property type="entry name" value="pa0076 domain"/>
    <property type="match status" value="1"/>
</dbReference>
<dbReference type="AlphaFoldDB" id="A0AAU7RZE0"/>
<dbReference type="RefSeq" id="WP_349959896.1">
    <property type="nucleotide sequence ID" value="NZ_CP157961.1"/>
</dbReference>
<name>A0AAU7RZE0_9HYPH</name>
<dbReference type="Pfam" id="PF09867">
    <property type="entry name" value="TagF_N"/>
    <property type="match status" value="1"/>
</dbReference>
<dbReference type="SMART" id="SM00332">
    <property type="entry name" value="PP2Cc"/>
    <property type="match status" value="1"/>
</dbReference>
<evidence type="ECO:0000259" key="1">
    <source>
        <dbReference type="PROSITE" id="PS51746"/>
    </source>
</evidence>
<dbReference type="PROSITE" id="PS51746">
    <property type="entry name" value="PPM_2"/>
    <property type="match status" value="1"/>
</dbReference>
<gene>
    <name evidence="2" type="primary">tagF</name>
    <name evidence="2" type="ORF">ABM479_27160</name>
</gene>
<geneLocation type="plasmid" evidence="2">
    <name>unnamed1</name>
</geneLocation>
<proteinExistence type="predicted"/>